<comment type="caution">
    <text evidence="2">The sequence shown here is derived from an EMBL/GenBank/DDBJ whole genome shotgun (WGS) entry which is preliminary data.</text>
</comment>
<evidence type="ECO:0000256" key="1">
    <source>
        <dbReference type="SAM" id="SignalP"/>
    </source>
</evidence>
<reference evidence="2 3" key="1">
    <citation type="submission" date="2019-02" db="EMBL/GenBank/DDBJ databases">
        <title>Deep-cultivation of Planctomycetes and their phenomic and genomic characterization uncovers novel biology.</title>
        <authorList>
            <person name="Wiegand S."/>
            <person name="Jogler M."/>
            <person name="Boedeker C."/>
            <person name="Pinto D."/>
            <person name="Vollmers J."/>
            <person name="Rivas-Marin E."/>
            <person name="Kohn T."/>
            <person name="Peeters S.H."/>
            <person name="Heuer A."/>
            <person name="Rast P."/>
            <person name="Oberbeckmann S."/>
            <person name="Bunk B."/>
            <person name="Jeske O."/>
            <person name="Meyerdierks A."/>
            <person name="Storesund J.E."/>
            <person name="Kallscheuer N."/>
            <person name="Luecker S."/>
            <person name="Lage O.M."/>
            <person name="Pohl T."/>
            <person name="Merkel B.J."/>
            <person name="Hornburger P."/>
            <person name="Mueller R.-W."/>
            <person name="Bruemmer F."/>
            <person name="Labrenz M."/>
            <person name="Spormann A.M."/>
            <person name="Op Den Camp H."/>
            <person name="Overmann J."/>
            <person name="Amann R."/>
            <person name="Jetten M.S.M."/>
            <person name="Mascher T."/>
            <person name="Medema M.H."/>
            <person name="Devos D.P."/>
            <person name="Kaster A.-K."/>
            <person name="Ovreas L."/>
            <person name="Rohde M."/>
            <person name="Galperin M.Y."/>
            <person name="Jogler C."/>
        </authorList>
    </citation>
    <scope>NUCLEOTIDE SEQUENCE [LARGE SCALE GENOMIC DNA]</scope>
    <source>
        <strain evidence="2 3">KOR34</strain>
    </source>
</reference>
<evidence type="ECO:0008006" key="4">
    <source>
        <dbReference type="Google" id="ProtNLM"/>
    </source>
</evidence>
<evidence type="ECO:0000313" key="3">
    <source>
        <dbReference type="Proteomes" id="UP000316714"/>
    </source>
</evidence>
<accession>A0A5C5V1X3</accession>
<feature type="chain" id="PRO_5023114353" description="Nickel uptake substrate-specific transmembrane region" evidence="1">
    <location>
        <begin position="25"/>
        <end position="150"/>
    </location>
</feature>
<proteinExistence type="predicted"/>
<dbReference type="EMBL" id="SIHJ01000003">
    <property type="protein sequence ID" value="TWT32411.1"/>
    <property type="molecule type" value="Genomic_DNA"/>
</dbReference>
<sequence precursor="true">MEKCLVICRAIACTLAAVALAATAGCGSSDYDVAPVTGTVLLNGEPFPQGKVMFAPAAADGGIKAGKPGFGDLQSDGRFVISTYGNQDGAVVAEHTVTVINTEPKSDAGRRFAANRVSLPSRVRVEPGKANDFTVELTSEMIKKYGMRID</sequence>
<dbReference type="Proteomes" id="UP000316714">
    <property type="component" value="Unassembled WGS sequence"/>
</dbReference>
<keyword evidence="1" id="KW-0732">Signal</keyword>
<gene>
    <name evidence="2" type="ORF">KOR34_41740</name>
</gene>
<organism evidence="2 3">
    <name type="scientific">Posidoniimonas corsicana</name>
    <dbReference type="NCBI Taxonomy" id="1938618"/>
    <lineage>
        <taxon>Bacteria</taxon>
        <taxon>Pseudomonadati</taxon>
        <taxon>Planctomycetota</taxon>
        <taxon>Planctomycetia</taxon>
        <taxon>Pirellulales</taxon>
        <taxon>Lacipirellulaceae</taxon>
        <taxon>Posidoniimonas</taxon>
    </lineage>
</organism>
<keyword evidence="3" id="KW-1185">Reference proteome</keyword>
<evidence type="ECO:0000313" key="2">
    <source>
        <dbReference type="EMBL" id="TWT32411.1"/>
    </source>
</evidence>
<feature type="signal peptide" evidence="1">
    <location>
        <begin position="1"/>
        <end position="24"/>
    </location>
</feature>
<protein>
    <recommendedName>
        <fullName evidence="4">Nickel uptake substrate-specific transmembrane region</fullName>
    </recommendedName>
</protein>
<name>A0A5C5V1X3_9BACT</name>
<dbReference type="AlphaFoldDB" id="A0A5C5V1X3"/>
<dbReference type="PROSITE" id="PS51257">
    <property type="entry name" value="PROKAR_LIPOPROTEIN"/>
    <property type="match status" value="1"/>
</dbReference>